<accession>A0A0D2K866</accession>
<dbReference type="Gene3D" id="3.40.50.450">
    <property type="match status" value="1"/>
</dbReference>
<dbReference type="InterPro" id="IPR041164">
    <property type="entry name" value="LDcluster4"/>
</dbReference>
<dbReference type="InterPro" id="IPR052341">
    <property type="entry name" value="LOG_family_nucleotidases"/>
</dbReference>
<organism evidence="1 2">
    <name type="scientific">Monoraphidium neglectum</name>
    <dbReference type="NCBI Taxonomy" id="145388"/>
    <lineage>
        <taxon>Eukaryota</taxon>
        <taxon>Viridiplantae</taxon>
        <taxon>Chlorophyta</taxon>
        <taxon>core chlorophytes</taxon>
        <taxon>Chlorophyceae</taxon>
        <taxon>CS clade</taxon>
        <taxon>Sphaeropleales</taxon>
        <taxon>Selenastraceae</taxon>
        <taxon>Monoraphidium</taxon>
    </lineage>
</organism>
<dbReference type="Proteomes" id="UP000054498">
    <property type="component" value="Unassembled WGS sequence"/>
</dbReference>
<dbReference type="RefSeq" id="XP_013891358.1">
    <property type="nucleotide sequence ID" value="XM_014035904.1"/>
</dbReference>
<dbReference type="PANTHER" id="PTHR43393:SF3">
    <property type="entry name" value="LYSINE DECARBOXYLASE-LIKE PROTEIN"/>
    <property type="match status" value="1"/>
</dbReference>
<dbReference type="GO" id="GO:0005829">
    <property type="term" value="C:cytosol"/>
    <property type="evidence" value="ECO:0007669"/>
    <property type="project" value="TreeGrafter"/>
</dbReference>
<name>A0A0D2K866_9CHLO</name>
<protein>
    <recommendedName>
        <fullName evidence="3">TIGR00725 family protein</fullName>
    </recommendedName>
</protein>
<evidence type="ECO:0000313" key="2">
    <source>
        <dbReference type="Proteomes" id="UP000054498"/>
    </source>
</evidence>
<gene>
    <name evidence="1" type="ORF">MNEG_15625</name>
</gene>
<evidence type="ECO:0008006" key="3">
    <source>
        <dbReference type="Google" id="ProtNLM"/>
    </source>
</evidence>
<reference evidence="1 2" key="1">
    <citation type="journal article" date="2013" name="BMC Genomics">
        <title>Reconstruction of the lipid metabolism for the microalga Monoraphidium neglectum from its genome sequence reveals characteristics suitable for biofuel production.</title>
        <authorList>
            <person name="Bogen C."/>
            <person name="Al-Dilaimi A."/>
            <person name="Albersmeier A."/>
            <person name="Wichmann J."/>
            <person name="Grundmann M."/>
            <person name="Rupp O."/>
            <person name="Lauersen K.J."/>
            <person name="Blifernez-Klassen O."/>
            <person name="Kalinowski J."/>
            <person name="Goesmann A."/>
            <person name="Mussgnug J.H."/>
            <person name="Kruse O."/>
        </authorList>
    </citation>
    <scope>NUCLEOTIDE SEQUENCE [LARGE SCALE GENOMIC DNA]</scope>
    <source>
        <strain evidence="1 2">SAG 48.87</strain>
    </source>
</reference>
<dbReference type="GeneID" id="25733305"/>
<dbReference type="AlphaFoldDB" id="A0A0D2K866"/>
<dbReference type="SUPFAM" id="SSF102405">
    <property type="entry name" value="MCP/YpsA-like"/>
    <property type="match status" value="1"/>
</dbReference>
<proteinExistence type="predicted"/>
<dbReference type="OrthoDB" id="552896at2759"/>
<evidence type="ECO:0000313" key="1">
    <source>
        <dbReference type="EMBL" id="KIY92338.1"/>
    </source>
</evidence>
<dbReference type="Pfam" id="PF18306">
    <property type="entry name" value="LDcluster4"/>
    <property type="match status" value="1"/>
</dbReference>
<dbReference type="KEGG" id="mng:MNEG_15625"/>
<keyword evidence="2" id="KW-1185">Reference proteome</keyword>
<sequence length="166" mass="16418">MAQAPSSVVSSLCKRPLVAVIGDGDLDHVRKAEVAEQIGRGLVDAGCRVVTGGLGGVMEAALRGAAASRAFRDGDTLALLPGADPAAANRWASIVIPTGLGHHRNGVVAAADAVVAVGGGAGTLSEVAFAWVWGRAPIVVVTGLPGVTASLAGQRLDGAAVGAYYS</sequence>
<dbReference type="EMBL" id="KK105719">
    <property type="protein sequence ID" value="KIY92338.1"/>
    <property type="molecule type" value="Genomic_DNA"/>
</dbReference>
<dbReference type="PANTHER" id="PTHR43393">
    <property type="entry name" value="CYTOKININ RIBOSIDE 5'-MONOPHOSPHATE PHOSPHORIBOHYDROLASE"/>
    <property type="match status" value="1"/>
</dbReference>